<evidence type="ECO:0000256" key="3">
    <source>
        <dbReference type="SAM" id="Phobius"/>
    </source>
</evidence>
<dbReference type="InterPro" id="IPR008756">
    <property type="entry name" value="Peptidase_M56"/>
</dbReference>
<dbReference type="RefSeq" id="WP_149839282.1">
    <property type="nucleotide sequence ID" value="NZ_VUOC01000003.1"/>
</dbReference>
<accession>A0A5B2VU62</accession>
<evidence type="ECO:0000256" key="2">
    <source>
        <dbReference type="SAM" id="MobiDB-lite"/>
    </source>
</evidence>
<proteinExistence type="inferred from homology"/>
<gene>
    <name evidence="5" type="ORF">F0L74_18085</name>
</gene>
<keyword evidence="1 3" id="KW-0812">Transmembrane</keyword>
<dbReference type="EMBL" id="VUOC01000003">
    <property type="protein sequence ID" value="KAA2241776.1"/>
    <property type="molecule type" value="Genomic_DNA"/>
</dbReference>
<keyword evidence="1" id="KW-0813">Transport</keyword>
<organism evidence="5 6">
    <name type="scientific">Chitinophaga agrisoli</name>
    <dbReference type="NCBI Taxonomy" id="2607653"/>
    <lineage>
        <taxon>Bacteria</taxon>
        <taxon>Pseudomonadati</taxon>
        <taxon>Bacteroidota</taxon>
        <taxon>Chitinophagia</taxon>
        <taxon>Chitinophagales</taxon>
        <taxon>Chitinophagaceae</taxon>
        <taxon>Chitinophaga</taxon>
    </lineage>
</organism>
<reference evidence="5 6" key="2">
    <citation type="submission" date="2019-09" db="EMBL/GenBank/DDBJ databases">
        <authorList>
            <person name="Jin C."/>
        </authorList>
    </citation>
    <scope>NUCLEOTIDE SEQUENCE [LARGE SCALE GENOMIC DNA]</scope>
    <source>
        <strain evidence="5 6">BN140078</strain>
    </source>
</reference>
<comment type="subcellular location">
    <subcellularLocation>
        <location evidence="1">Cell outer membrane</location>
        <topology evidence="1">Multi-pass membrane protein</topology>
    </subcellularLocation>
</comment>
<feature type="domain" description="Peptidase M56" evidence="4">
    <location>
        <begin position="150"/>
        <end position="250"/>
    </location>
</feature>
<dbReference type="GO" id="GO:0009279">
    <property type="term" value="C:cell outer membrane"/>
    <property type="evidence" value="ECO:0007669"/>
    <property type="project" value="UniProtKB-SubCell"/>
</dbReference>
<dbReference type="PANTHER" id="PTHR34978">
    <property type="entry name" value="POSSIBLE SENSOR-TRANSDUCER PROTEIN BLAR"/>
    <property type="match status" value="1"/>
</dbReference>
<keyword evidence="5" id="KW-0675">Receptor</keyword>
<keyword evidence="6" id="KW-1185">Reference proteome</keyword>
<keyword evidence="1 3" id="KW-0472">Membrane</keyword>
<evidence type="ECO:0000313" key="6">
    <source>
        <dbReference type="Proteomes" id="UP000324611"/>
    </source>
</evidence>
<feature type="transmembrane region" description="Helical" evidence="3">
    <location>
        <begin position="6"/>
        <end position="22"/>
    </location>
</feature>
<dbReference type="InterPro" id="IPR023997">
    <property type="entry name" value="TonB-dep_OMP_SusC/RagA_CS"/>
</dbReference>
<dbReference type="Pfam" id="PF05569">
    <property type="entry name" value="Peptidase_M56"/>
    <property type="match status" value="1"/>
</dbReference>
<feature type="region of interest" description="Disordered" evidence="2">
    <location>
        <begin position="341"/>
        <end position="373"/>
    </location>
</feature>
<sequence length="612" mass="67631">MPALLIYLLKANIALSLFYLAYRLGLRRLTFYVLNRFFLMGGILFSSVFPLVDVNELFARHQEVTVYVLDLSLLQAKDPGITIWHVLVYIFWAGVTVMGIRFLMQLLSLWRLHRSANTGAIRQQPVKMLQQPVTPFSFFRNIYINPSLHQPTELDAILLHEQVHVREWHTLDVLAAELNNIFYWFNPGAWLMRTAVRENLEFITDRRMLQQGVDPKAYQYNLIKVSGIPYATAIANNFNFSHLKNRIKMMNQQRSAKYNIVRYLVLGSVVAAALLSLNYSRAAYNRQAGISPVKNSVAPAKQAIEAVAATAPAAASGATTAVPFINVTGVVMDTIPVPPPPPPPVPPAKTPPPPPPVPPVPGTKMPPPPPPPNPPVPPAKIVLAEGMYKGLLFVDDVAVSPDKINTIDQANIEYMNVVKGEDAIRQFGDKGKDGVIFLYTKKGGKRDGKNIHFDYKFQYDTATSIQSREDKNFRYKYDTAVSVKVQNNANVKTAISVKNNANPQVKVSNNVNADVKTKTDVKVNTNVDDQAQASPRPIMIRDNISFDTTNAPLYVINGKVATGTQLTALDKHKIASISVIKDAAAVALYGSRGAKGVILITTKDAAATKQQP</sequence>
<keyword evidence="3" id="KW-1133">Transmembrane helix</keyword>
<protein>
    <submittedName>
        <fullName evidence="5">TonB-dependent receptor plug domain-containing protein</fullName>
    </submittedName>
</protein>
<name>A0A5B2VU62_9BACT</name>
<feature type="transmembrane region" description="Helical" evidence="3">
    <location>
        <begin position="29"/>
        <end position="52"/>
    </location>
</feature>
<keyword evidence="1" id="KW-0998">Cell outer membrane</keyword>
<dbReference type="Gene3D" id="2.170.130.10">
    <property type="entry name" value="TonB-dependent receptor, plug domain"/>
    <property type="match status" value="1"/>
</dbReference>
<dbReference type="Proteomes" id="UP000324611">
    <property type="component" value="Unassembled WGS sequence"/>
</dbReference>
<dbReference type="CDD" id="cd07341">
    <property type="entry name" value="M56_BlaR1_MecR1_like"/>
    <property type="match status" value="1"/>
</dbReference>
<dbReference type="NCBIfam" id="TIGR04057">
    <property type="entry name" value="SusC_RagA_signa"/>
    <property type="match status" value="1"/>
</dbReference>
<feature type="transmembrane region" description="Helical" evidence="3">
    <location>
        <begin position="260"/>
        <end position="279"/>
    </location>
</feature>
<dbReference type="PANTHER" id="PTHR34978:SF3">
    <property type="entry name" value="SLR0241 PROTEIN"/>
    <property type="match status" value="1"/>
</dbReference>
<dbReference type="SUPFAM" id="SSF56935">
    <property type="entry name" value="Porins"/>
    <property type="match status" value="1"/>
</dbReference>
<dbReference type="AlphaFoldDB" id="A0A5B2VU62"/>
<evidence type="ECO:0000259" key="4">
    <source>
        <dbReference type="Pfam" id="PF05569"/>
    </source>
</evidence>
<dbReference type="PROSITE" id="PS52016">
    <property type="entry name" value="TONB_DEPENDENT_REC_3"/>
    <property type="match status" value="1"/>
</dbReference>
<comment type="caution">
    <text evidence="5">The sequence shown here is derived from an EMBL/GenBank/DDBJ whole genome shotgun (WGS) entry which is preliminary data.</text>
</comment>
<comment type="similarity">
    <text evidence="1">Belongs to the TonB-dependent receptor family.</text>
</comment>
<evidence type="ECO:0000256" key="1">
    <source>
        <dbReference type="PROSITE-ProRule" id="PRU01360"/>
    </source>
</evidence>
<evidence type="ECO:0000313" key="5">
    <source>
        <dbReference type="EMBL" id="KAA2241776.1"/>
    </source>
</evidence>
<feature type="transmembrane region" description="Helical" evidence="3">
    <location>
        <begin position="81"/>
        <end position="104"/>
    </location>
</feature>
<dbReference type="InterPro" id="IPR052173">
    <property type="entry name" value="Beta-lactam_resp_regulator"/>
</dbReference>
<keyword evidence="1" id="KW-1134">Transmembrane beta strand</keyword>
<dbReference type="InterPro" id="IPR039426">
    <property type="entry name" value="TonB-dep_rcpt-like"/>
</dbReference>
<reference evidence="5 6" key="1">
    <citation type="submission" date="2019-09" db="EMBL/GenBank/DDBJ databases">
        <title>Chitinophaga ginsengihumi sp. nov., isolated from soil of ginseng rhizosphere.</title>
        <authorList>
            <person name="Lee J."/>
        </authorList>
    </citation>
    <scope>NUCLEOTIDE SEQUENCE [LARGE SCALE GENOMIC DNA]</scope>
    <source>
        <strain evidence="5 6">BN140078</strain>
    </source>
</reference>
<dbReference type="InterPro" id="IPR037066">
    <property type="entry name" value="Plug_dom_sf"/>
</dbReference>